<evidence type="ECO:0000256" key="3">
    <source>
        <dbReference type="ARBA" id="ARBA00022723"/>
    </source>
</evidence>
<comment type="subcellular location">
    <subcellularLocation>
        <location evidence="9">Cytoplasm</location>
    </subcellularLocation>
</comment>
<dbReference type="HOGENOM" id="CLU_072551_3_0_9"/>
<evidence type="ECO:0000256" key="8">
    <source>
        <dbReference type="ARBA" id="ARBA00047386"/>
    </source>
</evidence>
<keyword evidence="5 9" id="KW-0093">Biotin biosynthesis</keyword>
<dbReference type="GO" id="GO:0005524">
    <property type="term" value="F:ATP binding"/>
    <property type="evidence" value="ECO:0007669"/>
    <property type="project" value="UniProtKB-UniRule"/>
</dbReference>
<dbReference type="GO" id="GO:0004141">
    <property type="term" value="F:dethiobiotin synthase activity"/>
    <property type="evidence" value="ECO:0007669"/>
    <property type="project" value="UniProtKB-UniRule"/>
</dbReference>
<keyword evidence="4 9" id="KW-0547">Nucleotide-binding</keyword>
<comment type="subunit">
    <text evidence="9">Homodimer.</text>
</comment>
<keyword evidence="11" id="KW-1185">Reference proteome</keyword>
<feature type="binding site" evidence="9">
    <location>
        <begin position="181"/>
        <end position="182"/>
    </location>
    <ligand>
        <name>ATP</name>
        <dbReference type="ChEBI" id="CHEBI:30616"/>
    </ligand>
</feature>
<dbReference type="UniPathway" id="UPA00078">
    <property type="reaction ID" value="UER00161"/>
</dbReference>
<evidence type="ECO:0000256" key="9">
    <source>
        <dbReference type="HAMAP-Rule" id="MF_00336"/>
    </source>
</evidence>
<comment type="pathway">
    <text evidence="9">Cofactor biosynthesis; biotin biosynthesis; biotin from 7,8-diaminononanoate: step 1/2.</text>
</comment>
<name>E7N160_9FIRM</name>
<comment type="caution">
    <text evidence="9">Lacks conserved residue(s) required for the propagation of feature annotation.</text>
</comment>
<keyword evidence="6 9" id="KW-0067">ATP-binding</keyword>
<comment type="function">
    <text evidence="9">Catalyzes a mechanistically unusual reaction, the ATP-dependent insertion of CO2 between the N7 and N8 nitrogen atoms of 7,8-diaminopelargonic acid (DAPA, also called 7,8-diammoniononanoate) to form a ureido ring.</text>
</comment>
<dbReference type="Pfam" id="PF13500">
    <property type="entry name" value="AAA_26"/>
    <property type="match status" value="1"/>
</dbReference>
<dbReference type="NCBIfam" id="TIGR00347">
    <property type="entry name" value="bioD"/>
    <property type="match status" value="1"/>
</dbReference>
<evidence type="ECO:0000256" key="1">
    <source>
        <dbReference type="ARBA" id="ARBA00022490"/>
    </source>
</evidence>
<keyword evidence="7 9" id="KW-0460">Magnesium</keyword>
<dbReference type="PIRSF" id="PIRSF006755">
    <property type="entry name" value="DTB_synth"/>
    <property type="match status" value="1"/>
</dbReference>
<comment type="catalytic activity">
    <reaction evidence="8">
        <text>(7R,8S)-8-amino-7-(carboxyamino)nonanoate + ATP = (4R,5S)-dethiobiotin + ADP + phosphate + H(+)</text>
        <dbReference type="Rhea" id="RHEA:63684"/>
        <dbReference type="ChEBI" id="CHEBI:15378"/>
        <dbReference type="ChEBI" id="CHEBI:30616"/>
        <dbReference type="ChEBI" id="CHEBI:43474"/>
        <dbReference type="ChEBI" id="CHEBI:149470"/>
        <dbReference type="ChEBI" id="CHEBI:149473"/>
        <dbReference type="ChEBI" id="CHEBI:456216"/>
    </reaction>
</comment>
<organism evidence="10 11">
    <name type="scientific">Selenomonas artemidis F0399</name>
    <dbReference type="NCBI Taxonomy" id="749551"/>
    <lineage>
        <taxon>Bacteria</taxon>
        <taxon>Bacillati</taxon>
        <taxon>Bacillota</taxon>
        <taxon>Negativicutes</taxon>
        <taxon>Selenomonadales</taxon>
        <taxon>Selenomonadaceae</taxon>
        <taxon>Selenomonas</taxon>
    </lineage>
</organism>
<feature type="binding site" evidence="9">
    <location>
        <position position="212"/>
    </location>
    <ligand>
        <name>ATP</name>
        <dbReference type="ChEBI" id="CHEBI:30616"/>
    </ligand>
</feature>
<comment type="cofactor">
    <cofactor evidence="9">
        <name>Mg(2+)</name>
        <dbReference type="ChEBI" id="CHEBI:18420"/>
    </cofactor>
</comment>
<dbReference type="GO" id="GO:0009102">
    <property type="term" value="P:biotin biosynthetic process"/>
    <property type="evidence" value="ECO:0007669"/>
    <property type="project" value="UniProtKB-UniRule"/>
</dbReference>
<dbReference type="HAMAP" id="MF_00336">
    <property type="entry name" value="BioD"/>
    <property type="match status" value="1"/>
</dbReference>
<feature type="binding site" evidence="9">
    <location>
        <position position="42"/>
    </location>
    <ligand>
        <name>substrate</name>
    </ligand>
</feature>
<keyword evidence="1 9" id="KW-0963">Cytoplasm</keyword>
<comment type="catalytic activity">
    <reaction evidence="9">
        <text>(7R,8S)-7,8-diammoniononanoate + CO2 + ATP = (4R,5S)-dethiobiotin + ADP + phosphate + 3 H(+)</text>
        <dbReference type="Rhea" id="RHEA:15805"/>
        <dbReference type="ChEBI" id="CHEBI:15378"/>
        <dbReference type="ChEBI" id="CHEBI:16526"/>
        <dbReference type="ChEBI" id="CHEBI:30616"/>
        <dbReference type="ChEBI" id="CHEBI:43474"/>
        <dbReference type="ChEBI" id="CHEBI:149469"/>
        <dbReference type="ChEBI" id="CHEBI:149473"/>
        <dbReference type="ChEBI" id="CHEBI:456216"/>
        <dbReference type="EC" id="6.3.3.3"/>
    </reaction>
</comment>
<proteinExistence type="inferred from homology"/>
<dbReference type="EMBL" id="AECV01000009">
    <property type="protein sequence ID" value="EFW30081.1"/>
    <property type="molecule type" value="Genomic_DNA"/>
</dbReference>
<dbReference type="PANTHER" id="PTHR43210">
    <property type="entry name" value="DETHIOBIOTIN SYNTHETASE"/>
    <property type="match status" value="1"/>
</dbReference>
<dbReference type="SUPFAM" id="SSF52540">
    <property type="entry name" value="P-loop containing nucleoside triphosphate hydrolases"/>
    <property type="match status" value="1"/>
</dbReference>
<accession>E7N160</accession>
<evidence type="ECO:0000256" key="4">
    <source>
        <dbReference type="ARBA" id="ARBA00022741"/>
    </source>
</evidence>
<feature type="binding site" evidence="9">
    <location>
        <position position="56"/>
    </location>
    <ligand>
        <name>Mg(2+)</name>
        <dbReference type="ChEBI" id="CHEBI:18420"/>
    </ligand>
</feature>
<keyword evidence="3 9" id="KW-0479">Metal-binding</keyword>
<dbReference type="InterPro" id="IPR027417">
    <property type="entry name" value="P-loop_NTPase"/>
</dbReference>
<dbReference type="PANTHER" id="PTHR43210:SF2">
    <property type="entry name" value="ATP-DEPENDENT DETHIOBIOTIN SYNTHETASE BIOD 2"/>
    <property type="match status" value="1"/>
</dbReference>
<dbReference type="Proteomes" id="UP000004633">
    <property type="component" value="Unassembled WGS sequence"/>
</dbReference>
<reference evidence="10 11" key="1">
    <citation type="submission" date="2010-08" db="EMBL/GenBank/DDBJ databases">
        <authorList>
            <person name="Weinstock G."/>
            <person name="Sodergren E."/>
            <person name="Clifton S."/>
            <person name="Fulton L."/>
            <person name="Fulton B."/>
            <person name="Courtney L."/>
            <person name="Fronick C."/>
            <person name="Harrison M."/>
            <person name="Strong C."/>
            <person name="Farmer C."/>
            <person name="Delahaunty K."/>
            <person name="Markovic C."/>
            <person name="Hall O."/>
            <person name="Minx P."/>
            <person name="Tomlinson C."/>
            <person name="Mitreva M."/>
            <person name="Hou S."/>
            <person name="Chen J."/>
            <person name="Wollam A."/>
            <person name="Pepin K.H."/>
            <person name="Johnson M."/>
            <person name="Bhonagiri V."/>
            <person name="Zhang X."/>
            <person name="Suruliraj S."/>
            <person name="Warren W."/>
            <person name="Chinwalla A."/>
            <person name="Mardis E.R."/>
            <person name="Wilson R.K."/>
        </authorList>
    </citation>
    <scope>NUCLEOTIDE SEQUENCE [LARGE SCALE GENOMIC DNA]</scope>
    <source>
        <strain evidence="10 11">F0399</strain>
    </source>
</reference>
<dbReference type="GO" id="GO:0005829">
    <property type="term" value="C:cytosol"/>
    <property type="evidence" value="ECO:0007669"/>
    <property type="project" value="TreeGrafter"/>
</dbReference>
<sequence length="228" mass="24480">MGKALFVTGTGTDVGKTYVTGLIVKNLRTAGYRAGYYKAALSGAEPDAQGALVPGDVRRVQEAAGIPPGGPAAVSYVYREAVSPHLAARWNDRPIDPDRVRADFARAKDYYELLTMEGSGGIICPLRWDAAQKMILDDLIKMLGLGTLVVADAGLGTINAAVLTIEHLQRREIPVRGVILNNYHTGNPMEEDNRRMIEEITGIPVIAAVAPNAAELDMDAARLAALYH</sequence>
<feature type="binding site" evidence="9">
    <location>
        <position position="56"/>
    </location>
    <ligand>
        <name>ATP</name>
        <dbReference type="ChEBI" id="CHEBI:30616"/>
    </ligand>
</feature>
<dbReference type="STRING" id="749551.HMPREF9555_00711"/>
<evidence type="ECO:0000256" key="2">
    <source>
        <dbReference type="ARBA" id="ARBA00022598"/>
    </source>
</evidence>
<feature type="binding site" evidence="9">
    <location>
        <position position="17"/>
    </location>
    <ligand>
        <name>Mg(2+)</name>
        <dbReference type="ChEBI" id="CHEBI:18420"/>
    </ligand>
</feature>
<evidence type="ECO:0000256" key="5">
    <source>
        <dbReference type="ARBA" id="ARBA00022756"/>
    </source>
</evidence>
<feature type="binding site" evidence="9">
    <location>
        <begin position="13"/>
        <end position="18"/>
    </location>
    <ligand>
        <name>ATP</name>
        <dbReference type="ChEBI" id="CHEBI:30616"/>
    </ligand>
</feature>
<dbReference type="Gene3D" id="3.40.50.300">
    <property type="entry name" value="P-loop containing nucleotide triphosphate hydrolases"/>
    <property type="match status" value="1"/>
</dbReference>
<comment type="similarity">
    <text evidence="9">Belongs to the dethiobiotin synthetase family.</text>
</comment>
<evidence type="ECO:0000313" key="11">
    <source>
        <dbReference type="Proteomes" id="UP000004633"/>
    </source>
</evidence>
<keyword evidence="2 9" id="KW-0436">Ligase</keyword>
<feature type="active site" evidence="9">
    <location>
        <position position="38"/>
    </location>
</feature>
<dbReference type="InterPro" id="IPR004472">
    <property type="entry name" value="DTB_synth_BioD"/>
</dbReference>
<dbReference type="GO" id="GO:0000287">
    <property type="term" value="F:magnesium ion binding"/>
    <property type="evidence" value="ECO:0007669"/>
    <property type="project" value="UniProtKB-UniRule"/>
</dbReference>
<protein>
    <recommendedName>
        <fullName evidence="9">ATP-dependent dethiobiotin synthetase BioD</fullName>
        <ecNumber evidence="9">6.3.3.3</ecNumber>
    </recommendedName>
    <alternativeName>
        <fullName evidence="9">DTB synthetase</fullName>
        <shortName evidence="9">DTBS</shortName>
    </alternativeName>
    <alternativeName>
        <fullName evidence="9">Dethiobiotin synthase</fullName>
    </alternativeName>
</protein>
<feature type="binding site" evidence="9">
    <location>
        <begin position="117"/>
        <end position="120"/>
    </location>
    <ligand>
        <name>ATP</name>
        <dbReference type="ChEBI" id="CHEBI:30616"/>
    </ligand>
</feature>
<dbReference type="CDD" id="cd03109">
    <property type="entry name" value="DTBS"/>
    <property type="match status" value="1"/>
</dbReference>
<evidence type="ECO:0000256" key="6">
    <source>
        <dbReference type="ARBA" id="ARBA00022840"/>
    </source>
</evidence>
<evidence type="ECO:0000256" key="7">
    <source>
        <dbReference type="ARBA" id="ARBA00022842"/>
    </source>
</evidence>
<comment type="caution">
    <text evidence="10">The sequence shown here is derived from an EMBL/GenBank/DDBJ whole genome shotgun (WGS) entry which is preliminary data.</text>
</comment>
<feature type="binding site" evidence="9">
    <location>
        <position position="117"/>
    </location>
    <ligand>
        <name>Mg(2+)</name>
        <dbReference type="ChEBI" id="CHEBI:18420"/>
    </ligand>
</feature>
<dbReference type="AlphaFoldDB" id="E7N160"/>
<dbReference type="EC" id="6.3.3.3" evidence="9"/>
<evidence type="ECO:0000313" key="10">
    <source>
        <dbReference type="EMBL" id="EFW30081.1"/>
    </source>
</evidence>
<gene>
    <name evidence="9 10" type="primary">bioD</name>
    <name evidence="10" type="ORF">HMPREF9555_00711</name>
</gene>
<dbReference type="RefSeq" id="WP_009349388.1">
    <property type="nucleotide sequence ID" value="NZ_GL638132.1"/>
</dbReference>